<accession>A0A8J3NDR6</accession>
<evidence type="ECO:0000313" key="2">
    <source>
        <dbReference type="EMBL" id="GID15306.1"/>
    </source>
</evidence>
<keyword evidence="3" id="KW-1185">Reference proteome</keyword>
<protein>
    <submittedName>
        <fullName evidence="2">LLM class F420-dependent oxidoreductase</fullName>
    </submittedName>
</protein>
<dbReference type="GO" id="GO:0016705">
    <property type="term" value="F:oxidoreductase activity, acting on paired donors, with incorporation or reduction of molecular oxygen"/>
    <property type="evidence" value="ECO:0007669"/>
    <property type="project" value="InterPro"/>
</dbReference>
<gene>
    <name evidence="2" type="ORF">Aru02nite_61950</name>
</gene>
<dbReference type="NCBIfam" id="TIGR03619">
    <property type="entry name" value="F420_Rv2161c"/>
    <property type="match status" value="1"/>
</dbReference>
<dbReference type="RefSeq" id="WP_203663551.1">
    <property type="nucleotide sequence ID" value="NZ_BAAAZM010000021.1"/>
</dbReference>
<dbReference type="PANTHER" id="PTHR30011">
    <property type="entry name" value="ALKANESULFONATE MONOOXYGENASE-RELATED"/>
    <property type="match status" value="1"/>
</dbReference>
<evidence type="ECO:0000313" key="3">
    <source>
        <dbReference type="Proteomes" id="UP000612808"/>
    </source>
</evidence>
<dbReference type="Proteomes" id="UP000612808">
    <property type="component" value="Unassembled WGS sequence"/>
</dbReference>
<dbReference type="EMBL" id="BOMB01000041">
    <property type="protein sequence ID" value="GID15306.1"/>
    <property type="molecule type" value="Genomic_DNA"/>
</dbReference>
<dbReference type="PANTHER" id="PTHR30011:SF32">
    <property type="entry name" value="CONSERVED PROTEIN"/>
    <property type="match status" value="1"/>
</dbReference>
<dbReference type="InterPro" id="IPR011251">
    <property type="entry name" value="Luciferase-like_dom"/>
</dbReference>
<feature type="domain" description="Luciferase-like" evidence="1">
    <location>
        <begin position="15"/>
        <end position="242"/>
    </location>
</feature>
<dbReference type="SUPFAM" id="SSF51679">
    <property type="entry name" value="Bacterial luciferase-like"/>
    <property type="match status" value="1"/>
</dbReference>
<name>A0A8J3NDR6_9ACTN</name>
<dbReference type="InterPro" id="IPR051260">
    <property type="entry name" value="Diverse_substr_monoxygenases"/>
</dbReference>
<dbReference type="InterPro" id="IPR036661">
    <property type="entry name" value="Luciferase-like_sf"/>
</dbReference>
<comment type="caution">
    <text evidence="2">The sequence shown here is derived from an EMBL/GenBank/DDBJ whole genome shotgun (WGS) entry which is preliminary data.</text>
</comment>
<dbReference type="Gene3D" id="3.20.20.30">
    <property type="entry name" value="Luciferase-like domain"/>
    <property type="match status" value="1"/>
</dbReference>
<evidence type="ECO:0000259" key="1">
    <source>
        <dbReference type="Pfam" id="PF00296"/>
    </source>
</evidence>
<sequence>MRIGLSLPQYGPLCRAADVASFAREAEAMGYGSFWVGDRILTPVEPSDIYPGFTPEHPYPPEFTAFLDPLVVLSAAATVTTTARLGTSTLNAPWHSPLLLGRTLTSLDQLSGGRLDVGLGIGWMRDEYSSTNTSWERRGALLDEMLDALTAMWTSDPVEHDGVTWRIPPSRLDLRPAQRPHPPVLLGGTGPAALRRVGRRAAGWLAVPVPTAVLGPMWDTIRAAADDAGRDPDTIRRELRINPPAGTELVDVARQVADARTAGMDGAFVDLHYLAEDPAHALDLASQLWKLLEDS</sequence>
<reference evidence="2" key="1">
    <citation type="submission" date="2021-01" db="EMBL/GenBank/DDBJ databases">
        <title>Whole genome shotgun sequence of Actinocatenispora rupis NBRC 107355.</title>
        <authorList>
            <person name="Komaki H."/>
            <person name="Tamura T."/>
        </authorList>
    </citation>
    <scope>NUCLEOTIDE SEQUENCE</scope>
    <source>
        <strain evidence="2">NBRC 107355</strain>
    </source>
</reference>
<organism evidence="2 3">
    <name type="scientific">Actinocatenispora rupis</name>
    <dbReference type="NCBI Taxonomy" id="519421"/>
    <lineage>
        <taxon>Bacteria</taxon>
        <taxon>Bacillati</taxon>
        <taxon>Actinomycetota</taxon>
        <taxon>Actinomycetes</taxon>
        <taxon>Micromonosporales</taxon>
        <taxon>Micromonosporaceae</taxon>
        <taxon>Actinocatenispora</taxon>
    </lineage>
</organism>
<dbReference type="Pfam" id="PF00296">
    <property type="entry name" value="Bac_luciferase"/>
    <property type="match status" value="1"/>
</dbReference>
<dbReference type="AlphaFoldDB" id="A0A8J3NDR6"/>
<dbReference type="InterPro" id="IPR019921">
    <property type="entry name" value="Lucif-like_OxRdtase_Rv2161c"/>
</dbReference>
<proteinExistence type="predicted"/>